<dbReference type="OrthoDB" id="2322499at2759"/>
<dbReference type="Gene3D" id="1.20.1280.50">
    <property type="match status" value="1"/>
</dbReference>
<evidence type="ECO:0000259" key="2">
    <source>
        <dbReference type="PROSITE" id="PS50181"/>
    </source>
</evidence>
<feature type="region of interest" description="Disordered" evidence="1">
    <location>
        <begin position="1"/>
        <end position="21"/>
    </location>
</feature>
<dbReference type="InterPro" id="IPR036047">
    <property type="entry name" value="F-box-like_dom_sf"/>
</dbReference>
<dbReference type="SMART" id="SM00256">
    <property type="entry name" value="FBOX"/>
    <property type="match status" value="1"/>
</dbReference>
<gene>
    <name evidence="3" type="ORF">AGERDE_LOCUS1439</name>
</gene>
<dbReference type="AlphaFoldDB" id="A0A9N8V814"/>
<protein>
    <submittedName>
        <fullName evidence="3">5658_t:CDS:1</fullName>
    </submittedName>
</protein>
<dbReference type="InterPro" id="IPR001810">
    <property type="entry name" value="F-box_dom"/>
</dbReference>
<dbReference type="Pfam" id="PF12937">
    <property type="entry name" value="F-box-like"/>
    <property type="match status" value="1"/>
</dbReference>
<keyword evidence="4" id="KW-1185">Reference proteome</keyword>
<dbReference type="Proteomes" id="UP000789831">
    <property type="component" value="Unassembled WGS sequence"/>
</dbReference>
<evidence type="ECO:0000313" key="4">
    <source>
        <dbReference type="Proteomes" id="UP000789831"/>
    </source>
</evidence>
<comment type="caution">
    <text evidence="3">The sequence shown here is derived from an EMBL/GenBank/DDBJ whole genome shotgun (WGS) entry which is preliminary data.</text>
</comment>
<evidence type="ECO:0000256" key="1">
    <source>
        <dbReference type="SAM" id="MobiDB-lite"/>
    </source>
</evidence>
<sequence length="363" mass="42427">MTRVMRSSTRKRTEISLASNKRSVVKAVQNKSKVVPVNPDLNTSEVAVVDKIQDESTTTTMTAEPEESARSTDKMEIKAEQDEESAQNKCLAISIPPEIFIEICKNLPPADLLRLARTCKTFHAWLSSKESVTTQRIWAASRKEFVRYLTLPPPRGMDEIAYIRLALEKGCQICGAKLVRKIYWAFRARICGSCFQRKTITNHDIKTDARFKRRNTRNILAGLPFVDAHVFRRLGNRRYYWIDDVLENAKTYKSLPSKKRQDWLIKRQKKGAKLMRNARALEMAFLREERIRSIELRGLLLAKREELHKRTEIMAQTKDASNNFYDIDRLRRCASYQKAYKRPYPLTDRAWNMLYRKLVKEYI</sequence>
<reference evidence="3" key="1">
    <citation type="submission" date="2021-06" db="EMBL/GenBank/DDBJ databases">
        <authorList>
            <person name="Kallberg Y."/>
            <person name="Tangrot J."/>
            <person name="Rosling A."/>
        </authorList>
    </citation>
    <scope>NUCLEOTIDE SEQUENCE</scope>
    <source>
        <strain evidence="3">MT106</strain>
    </source>
</reference>
<organism evidence="3 4">
    <name type="scientific">Ambispora gerdemannii</name>
    <dbReference type="NCBI Taxonomy" id="144530"/>
    <lineage>
        <taxon>Eukaryota</taxon>
        <taxon>Fungi</taxon>
        <taxon>Fungi incertae sedis</taxon>
        <taxon>Mucoromycota</taxon>
        <taxon>Glomeromycotina</taxon>
        <taxon>Glomeromycetes</taxon>
        <taxon>Archaeosporales</taxon>
        <taxon>Ambisporaceae</taxon>
        <taxon>Ambispora</taxon>
    </lineage>
</organism>
<dbReference type="PROSITE" id="PS50181">
    <property type="entry name" value="FBOX"/>
    <property type="match status" value="1"/>
</dbReference>
<feature type="domain" description="F-box" evidence="2">
    <location>
        <begin position="89"/>
        <end position="141"/>
    </location>
</feature>
<feature type="region of interest" description="Disordered" evidence="1">
    <location>
        <begin position="54"/>
        <end position="73"/>
    </location>
</feature>
<proteinExistence type="predicted"/>
<name>A0A9N8V814_9GLOM</name>
<dbReference type="EMBL" id="CAJVPL010000098">
    <property type="protein sequence ID" value="CAG8446344.1"/>
    <property type="molecule type" value="Genomic_DNA"/>
</dbReference>
<dbReference type="SUPFAM" id="SSF81383">
    <property type="entry name" value="F-box domain"/>
    <property type="match status" value="1"/>
</dbReference>
<dbReference type="CDD" id="cd09917">
    <property type="entry name" value="F-box_SF"/>
    <property type="match status" value="1"/>
</dbReference>
<evidence type="ECO:0000313" key="3">
    <source>
        <dbReference type="EMBL" id="CAG8446344.1"/>
    </source>
</evidence>
<accession>A0A9N8V814</accession>